<keyword evidence="1" id="KW-0812">Transmembrane</keyword>
<keyword evidence="1" id="KW-0472">Membrane</keyword>
<keyword evidence="3" id="KW-1185">Reference proteome</keyword>
<gene>
    <name evidence="2" type="ORF">R3P38DRAFT_3272467</name>
</gene>
<name>A0AAW0B4K0_9AGAR</name>
<evidence type="ECO:0000313" key="3">
    <source>
        <dbReference type="Proteomes" id="UP001362999"/>
    </source>
</evidence>
<evidence type="ECO:0000256" key="1">
    <source>
        <dbReference type="SAM" id="Phobius"/>
    </source>
</evidence>
<feature type="transmembrane region" description="Helical" evidence="1">
    <location>
        <begin position="127"/>
        <end position="156"/>
    </location>
</feature>
<dbReference type="Proteomes" id="UP001362999">
    <property type="component" value="Unassembled WGS sequence"/>
</dbReference>
<sequence length="171" mass="18980">MAEIAVIGFGETLVQNNNPLDVRPRQFSLPTDKRHVCVPPSFARHTKASLANSISAIAWKLESSLQAIRIGSVVTSLMDLLTVLCESLNEKRHLYRPPHYTWAPAPSRHATLKRYTGRILDRVVGRVWWLLTLLGAGSAVIGLFNFVVGLGAWGWWARSGYNFTRGENGAV</sequence>
<reference evidence="2 3" key="1">
    <citation type="journal article" date="2024" name="J Genomics">
        <title>Draft genome sequencing and assembly of Favolaschia claudopus CIRM-BRFM 2984 isolated from oak limbs.</title>
        <authorList>
            <person name="Navarro D."/>
            <person name="Drula E."/>
            <person name="Chaduli D."/>
            <person name="Cazenave R."/>
            <person name="Ahrendt S."/>
            <person name="Wang J."/>
            <person name="Lipzen A."/>
            <person name="Daum C."/>
            <person name="Barry K."/>
            <person name="Grigoriev I.V."/>
            <person name="Favel A."/>
            <person name="Rosso M.N."/>
            <person name="Martin F."/>
        </authorList>
    </citation>
    <scope>NUCLEOTIDE SEQUENCE [LARGE SCALE GENOMIC DNA]</scope>
    <source>
        <strain evidence="2 3">CIRM-BRFM 2984</strain>
    </source>
</reference>
<evidence type="ECO:0000313" key="2">
    <source>
        <dbReference type="EMBL" id="KAK7020470.1"/>
    </source>
</evidence>
<comment type="caution">
    <text evidence="2">The sequence shown here is derived from an EMBL/GenBank/DDBJ whole genome shotgun (WGS) entry which is preliminary data.</text>
</comment>
<accession>A0AAW0B4K0</accession>
<organism evidence="2 3">
    <name type="scientific">Favolaschia claudopus</name>
    <dbReference type="NCBI Taxonomy" id="2862362"/>
    <lineage>
        <taxon>Eukaryota</taxon>
        <taxon>Fungi</taxon>
        <taxon>Dikarya</taxon>
        <taxon>Basidiomycota</taxon>
        <taxon>Agaricomycotina</taxon>
        <taxon>Agaricomycetes</taxon>
        <taxon>Agaricomycetidae</taxon>
        <taxon>Agaricales</taxon>
        <taxon>Marasmiineae</taxon>
        <taxon>Mycenaceae</taxon>
        <taxon>Favolaschia</taxon>
    </lineage>
</organism>
<dbReference type="EMBL" id="JAWWNJ010000041">
    <property type="protein sequence ID" value="KAK7020470.1"/>
    <property type="molecule type" value="Genomic_DNA"/>
</dbReference>
<protein>
    <submittedName>
        <fullName evidence="2">Uncharacterized protein</fullName>
    </submittedName>
</protein>
<dbReference type="AlphaFoldDB" id="A0AAW0B4K0"/>
<keyword evidence="1" id="KW-1133">Transmembrane helix</keyword>
<proteinExistence type="predicted"/>